<keyword evidence="17" id="KW-1185">Reference proteome</keyword>
<feature type="binding site" description="covalent" evidence="13">
    <location>
        <position position="38"/>
    </location>
    <ligand>
        <name>heme</name>
        <dbReference type="ChEBI" id="CHEBI:30413"/>
        <label>1</label>
    </ligand>
</feature>
<evidence type="ECO:0000256" key="5">
    <source>
        <dbReference type="ARBA" id="ARBA00022617"/>
    </source>
</evidence>
<dbReference type="InterPro" id="IPR036280">
    <property type="entry name" value="Multihaem_cyt_sf"/>
</dbReference>
<comment type="similarity">
    <text evidence="2">Belongs to the NapC/NirT/NrfH family.</text>
</comment>
<evidence type="ECO:0000256" key="4">
    <source>
        <dbReference type="ARBA" id="ARBA00022475"/>
    </source>
</evidence>
<evidence type="ECO:0000256" key="11">
    <source>
        <dbReference type="ARBA" id="ARBA00023136"/>
    </source>
</evidence>
<keyword evidence="8 12" id="KW-0249">Electron transport</keyword>
<dbReference type="AlphaFoldDB" id="A0A1I4S399"/>
<gene>
    <name evidence="16" type="ORF">SAMN05660836_00727</name>
</gene>
<organism evidence="16 17">
    <name type="scientific">Thermodesulforhabdus norvegica</name>
    <dbReference type="NCBI Taxonomy" id="39841"/>
    <lineage>
        <taxon>Bacteria</taxon>
        <taxon>Pseudomonadati</taxon>
        <taxon>Thermodesulfobacteriota</taxon>
        <taxon>Syntrophobacteria</taxon>
        <taxon>Syntrophobacterales</taxon>
        <taxon>Thermodesulforhabdaceae</taxon>
        <taxon>Thermodesulforhabdus</taxon>
    </lineage>
</organism>
<evidence type="ECO:0000313" key="17">
    <source>
        <dbReference type="Proteomes" id="UP000199611"/>
    </source>
</evidence>
<feature type="binding site" description="covalent" evidence="13">
    <location>
        <position position="159"/>
    </location>
    <ligand>
        <name>heme</name>
        <dbReference type="ChEBI" id="CHEBI:30413"/>
        <label>4</label>
    </ligand>
</feature>
<feature type="binding site" description="axial binding residue" evidence="14">
    <location>
        <position position="71"/>
    </location>
    <ligand>
        <name>heme</name>
        <dbReference type="ChEBI" id="CHEBI:30413"/>
        <label>2</label>
    </ligand>
    <ligandPart>
        <name>Fe</name>
        <dbReference type="ChEBI" id="CHEBI:18248"/>
    </ligandPart>
</feature>
<dbReference type="PIRSF" id="PIRSF000013">
    <property type="entry name" value="4_hem_cytochrm_NapC"/>
    <property type="match status" value="1"/>
</dbReference>
<proteinExistence type="inferred from homology"/>
<evidence type="ECO:0000256" key="3">
    <source>
        <dbReference type="ARBA" id="ARBA00022448"/>
    </source>
</evidence>
<dbReference type="InterPro" id="IPR038266">
    <property type="entry name" value="NapC/NirT_cytc_sf"/>
</dbReference>
<feature type="binding site" description="axial binding residue" evidence="14">
    <location>
        <position position="160"/>
    </location>
    <ligand>
        <name>heme</name>
        <dbReference type="ChEBI" id="CHEBI:30413"/>
        <label>4</label>
    </ligand>
    <ligandPart>
        <name>Fe</name>
        <dbReference type="ChEBI" id="CHEBI:18248"/>
    </ligandPart>
</feature>
<evidence type="ECO:0000256" key="12">
    <source>
        <dbReference type="PIRNR" id="PIRNR000013"/>
    </source>
</evidence>
<dbReference type="PANTHER" id="PTHR30333">
    <property type="entry name" value="CYTOCHROME C-TYPE PROTEIN"/>
    <property type="match status" value="1"/>
</dbReference>
<dbReference type="GO" id="GO:0020037">
    <property type="term" value="F:heme binding"/>
    <property type="evidence" value="ECO:0007669"/>
    <property type="project" value="InterPro"/>
</dbReference>
<name>A0A1I4S399_9BACT</name>
<evidence type="ECO:0000259" key="15">
    <source>
        <dbReference type="Pfam" id="PF03264"/>
    </source>
</evidence>
<keyword evidence="3 12" id="KW-0813">Transport</keyword>
<keyword evidence="7 12" id="KW-0479">Metal-binding</keyword>
<dbReference type="GO" id="GO:0005886">
    <property type="term" value="C:plasma membrane"/>
    <property type="evidence" value="ECO:0007669"/>
    <property type="project" value="UniProtKB-SubCell"/>
</dbReference>
<dbReference type="GO" id="GO:0009055">
    <property type="term" value="F:electron transfer activity"/>
    <property type="evidence" value="ECO:0007669"/>
    <property type="project" value="TreeGrafter"/>
</dbReference>
<accession>A0A1I4S399</accession>
<dbReference type="GO" id="GO:0046872">
    <property type="term" value="F:metal ion binding"/>
    <property type="evidence" value="ECO:0007669"/>
    <property type="project" value="UniProtKB-KW"/>
</dbReference>
<evidence type="ECO:0000256" key="6">
    <source>
        <dbReference type="ARBA" id="ARBA00022692"/>
    </source>
</evidence>
<evidence type="ECO:0000256" key="2">
    <source>
        <dbReference type="ARBA" id="ARBA00007395"/>
    </source>
</evidence>
<feature type="binding site" description="covalent" evidence="13">
    <location>
        <position position="41"/>
    </location>
    <ligand>
        <name>heme</name>
        <dbReference type="ChEBI" id="CHEBI:30413"/>
        <label>1</label>
    </ligand>
</feature>
<dbReference type="GO" id="GO:0009061">
    <property type="term" value="P:anaerobic respiration"/>
    <property type="evidence" value="ECO:0007669"/>
    <property type="project" value="TreeGrafter"/>
</dbReference>
<evidence type="ECO:0000256" key="14">
    <source>
        <dbReference type="PIRSR" id="PIRSR000013-2"/>
    </source>
</evidence>
<dbReference type="OrthoDB" id="9782159at2"/>
<evidence type="ECO:0000256" key="7">
    <source>
        <dbReference type="ARBA" id="ARBA00022723"/>
    </source>
</evidence>
<keyword evidence="11" id="KW-0472">Membrane</keyword>
<feature type="binding site" evidence="13">
    <location>
        <position position="92"/>
    </location>
    <ligand>
        <name>a menaquinol</name>
        <dbReference type="ChEBI" id="CHEBI:18151"/>
    </ligand>
</feature>
<comment type="subcellular location">
    <subcellularLocation>
        <location evidence="1">Cell membrane</location>
        <topology evidence="1">Single-pass membrane protein</topology>
    </subcellularLocation>
</comment>
<feature type="binding site" description="axial binding residue" evidence="14">
    <location>
        <position position="126"/>
    </location>
    <ligand>
        <name>heme</name>
        <dbReference type="ChEBI" id="CHEBI:30413"/>
        <label>3</label>
    </ligand>
    <ligandPart>
        <name>Fe</name>
        <dbReference type="ChEBI" id="CHEBI:18248"/>
    </ligandPart>
</feature>
<evidence type="ECO:0000256" key="10">
    <source>
        <dbReference type="ARBA" id="ARBA00023004"/>
    </source>
</evidence>
<comment type="cofactor">
    <cofactor evidence="13">
        <name>heme</name>
        <dbReference type="ChEBI" id="CHEBI:30413"/>
    </cofactor>
    <text evidence="13">Binds 4 heme groups per subunit.</text>
</comment>
<dbReference type="PANTHER" id="PTHR30333:SF1">
    <property type="entry name" value="CYTOCHROME C-TYPE PROTEIN NAPC"/>
    <property type="match status" value="1"/>
</dbReference>
<keyword evidence="9" id="KW-1133">Transmembrane helix</keyword>
<feature type="binding site" description="covalent" evidence="13">
    <location>
        <position position="156"/>
    </location>
    <ligand>
        <name>heme</name>
        <dbReference type="ChEBI" id="CHEBI:30413"/>
        <label>4</label>
    </ligand>
</feature>
<evidence type="ECO:0000256" key="13">
    <source>
        <dbReference type="PIRSR" id="PIRSR000013-1"/>
    </source>
</evidence>
<dbReference type="InterPro" id="IPR024717">
    <property type="entry name" value="NapC/NirT/NrfH"/>
</dbReference>
<feature type="binding site" description="axial binding residue" evidence="14">
    <location>
        <position position="92"/>
    </location>
    <ligand>
        <name>heme</name>
        <dbReference type="ChEBI" id="CHEBI:30413"/>
        <label>1</label>
    </ligand>
    <ligandPart>
        <name>Fe</name>
        <dbReference type="ChEBI" id="CHEBI:18248"/>
    </ligandPart>
</feature>
<comment type="PTM">
    <text evidence="12">Binds 4 heme groups per subunit.</text>
</comment>
<dbReference type="Gene3D" id="1.10.3820.10">
    <property type="entry name" value="Di-heme elbow motif domain"/>
    <property type="match status" value="1"/>
</dbReference>
<dbReference type="RefSeq" id="WP_093393566.1">
    <property type="nucleotide sequence ID" value="NZ_FOUU01000002.1"/>
</dbReference>
<evidence type="ECO:0000256" key="1">
    <source>
        <dbReference type="ARBA" id="ARBA00004162"/>
    </source>
</evidence>
<feature type="binding site" description="covalent" evidence="13">
    <location>
        <position position="122"/>
    </location>
    <ligand>
        <name>heme</name>
        <dbReference type="ChEBI" id="CHEBI:30413"/>
        <label>3</label>
    </ligand>
</feature>
<feature type="binding site" description="axial binding residue" evidence="14">
    <location>
        <position position="165"/>
    </location>
    <ligand>
        <name>heme</name>
        <dbReference type="ChEBI" id="CHEBI:30413"/>
        <label>2</label>
    </ligand>
    <ligandPart>
        <name>Fe</name>
        <dbReference type="ChEBI" id="CHEBI:18248"/>
    </ligandPart>
</feature>
<keyword evidence="4" id="KW-1003">Cell membrane</keyword>
<keyword evidence="6" id="KW-0812">Transmembrane</keyword>
<dbReference type="Proteomes" id="UP000199611">
    <property type="component" value="Unassembled WGS sequence"/>
</dbReference>
<dbReference type="InterPro" id="IPR051174">
    <property type="entry name" value="Cytochrome_c-type_ET"/>
</dbReference>
<evidence type="ECO:0000256" key="8">
    <source>
        <dbReference type="ARBA" id="ARBA00022982"/>
    </source>
</evidence>
<keyword evidence="5 12" id="KW-0349">Heme</keyword>
<sequence>MSRKVKAMLLVALGIFLGFPLFSMTYYTMVRTSTPGFCASCHEIQPAYNAWKTSTHVNNGQGVVADCMDCHLPAPHDTVEFFYAKTLHGAKDIFVHFVKGSDSYSREKSRNRAYETIKNDQCLKCHRNILYMPHKRGAMLAHRSVIYPRKGYEKKCFDCHKNLVHLDRSQFVYRF</sequence>
<dbReference type="EMBL" id="FOUU01000002">
    <property type="protein sequence ID" value="SFM58968.1"/>
    <property type="molecule type" value="Genomic_DNA"/>
</dbReference>
<protein>
    <recommendedName>
        <fullName evidence="12">Cytochrome c-type protein</fullName>
    </recommendedName>
</protein>
<dbReference type="InterPro" id="IPR005126">
    <property type="entry name" value="NapC/NirT_cyt_c_N"/>
</dbReference>
<dbReference type="Pfam" id="PF03264">
    <property type="entry name" value="Cytochrom_NNT"/>
    <property type="match status" value="1"/>
</dbReference>
<dbReference type="STRING" id="39841.SAMN05660836_00727"/>
<keyword evidence="10 12" id="KW-0408">Iron</keyword>
<evidence type="ECO:0000256" key="9">
    <source>
        <dbReference type="ARBA" id="ARBA00022989"/>
    </source>
</evidence>
<feature type="binding site" evidence="13">
    <location>
        <position position="85"/>
    </location>
    <ligand>
        <name>a menaquinol</name>
        <dbReference type="ChEBI" id="CHEBI:18151"/>
    </ligand>
</feature>
<evidence type="ECO:0000313" key="16">
    <source>
        <dbReference type="EMBL" id="SFM58968.1"/>
    </source>
</evidence>
<feature type="binding site" evidence="13">
    <location>
        <position position="67"/>
    </location>
    <ligand>
        <name>a menaquinol</name>
        <dbReference type="ChEBI" id="CHEBI:18151"/>
    </ligand>
</feature>
<feature type="binding site" description="covalent" evidence="13">
    <location>
        <position position="125"/>
    </location>
    <ligand>
        <name>heme</name>
        <dbReference type="ChEBI" id="CHEBI:30413"/>
        <label>3</label>
    </ligand>
</feature>
<feature type="binding site" description="covalent" evidence="13">
    <location>
        <position position="70"/>
    </location>
    <ligand>
        <name>heme</name>
        <dbReference type="ChEBI" id="CHEBI:30413"/>
        <label>2</label>
    </ligand>
</feature>
<reference evidence="16 17" key="1">
    <citation type="submission" date="2016-10" db="EMBL/GenBank/DDBJ databases">
        <authorList>
            <person name="de Groot N.N."/>
        </authorList>
    </citation>
    <scope>NUCLEOTIDE SEQUENCE [LARGE SCALE GENOMIC DNA]</scope>
    <source>
        <strain evidence="16 17">DSM 9990</strain>
    </source>
</reference>
<dbReference type="GO" id="GO:0019333">
    <property type="term" value="P:denitrification pathway"/>
    <property type="evidence" value="ECO:0007669"/>
    <property type="project" value="InterPro"/>
</dbReference>
<feature type="domain" description="NapC/NirT cytochrome c N-terminal" evidence="15">
    <location>
        <begin position="3"/>
        <end position="165"/>
    </location>
</feature>
<dbReference type="SUPFAM" id="SSF48695">
    <property type="entry name" value="Multiheme cytochromes"/>
    <property type="match status" value="1"/>
</dbReference>